<dbReference type="InterPro" id="IPR020084">
    <property type="entry name" value="NUDIX_hydrolase_CS"/>
</dbReference>
<dbReference type="PRINTS" id="PR00502">
    <property type="entry name" value="NUDIXFAMILY"/>
</dbReference>
<proteinExistence type="inferred from homology"/>
<comment type="similarity">
    <text evidence="3">Belongs to the Nudix hydrolase family.</text>
</comment>
<evidence type="ECO:0000259" key="4">
    <source>
        <dbReference type="PROSITE" id="PS51462"/>
    </source>
</evidence>
<feature type="domain" description="Nudix hydrolase" evidence="4">
    <location>
        <begin position="6"/>
        <end position="133"/>
    </location>
</feature>
<dbReference type="RefSeq" id="WP_379904829.1">
    <property type="nucleotide sequence ID" value="NZ_JBHRTR010000036.1"/>
</dbReference>
<dbReference type="InterPro" id="IPR051325">
    <property type="entry name" value="Nudix_hydrolase_domain"/>
</dbReference>
<reference evidence="6" key="1">
    <citation type="journal article" date="2019" name="Int. J. Syst. Evol. Microbiol.">
        <title>The Global Catalogue of Microorganisms (GCM) 10K type strain sequencing project: providing services to taxonomists for standard genome sequencing and annotation.</title>
        <authorList>
            <consortium name="The Broad Institute Genomics Platform"/>
            <consortium name="The Broad Institute Genome Sequencing Center for Infectious Disease"/>
            <person name="Wu L."/>
            <person name="Ma J."/>
        </authorList>
    </citation>
    <scope>NUCLEOTIDE SEQUENCE [LARGE SCALE GENOMIC DNA]</scope>
    <source>
        <strain evidence="6">KCTC 42964</strain>
    </source>
</reference>
<evidence type="ECO:0000256" key="3">
    <source>
        <dbReference type="RuleBase" id="RU003476"/>
    </source>
</evidence>
<dbReference type="Pfam" id="PF00293">
    <property type="entry name" value="NUDIX"/>
    <property type="match status" value="1"/>
</dbReference>
<sequence>MTGAGRYPISIKGILAFDGKVCLLRNERGEWELPGGRLEADETPEQTIIREIAEELGIAATGPRIVDSWLYRIDSLPAAPEVFIVSYALSSTAAAGDCRLSDEHDAFGLFGFAELEALPLPAGYRRSIARARDLGLLAL</sequence>
<protein>
    <submittedName>
        <fullName evidence="5">NUDIX domain-containing protein</fullName>
    </submittedName>
</protein>
<dbReference type="PANTHER" id="PTHR21340:SF0">
    <property type="entry name" value="BIS(5'-NUCLEOSYL)-TETRAPHOSPHATASE [ASYMMETRICAL]"/>
    <property type="match status" value="1"/>
</dbReference>
<dbReference type="PROSITE" id="PS00893">
    <property type="entry name" value="NUDIX_BOX"/>
    <property type="match status" value="1"/>
</dbReference>
<evidence type="ECO:0000256" key="2">
    <source>
        <dbReference type="ARBA" id="ARBA00022801"/>
    </source>
</evidence>
<accession>A0ABV7L6Q2</accession>
<dbReference type="InterPro" id="IPR015797">
    <property type="entry name" value="NUDIX_hydrolase-like_dom_sf"/>
</dbReference>
<dbReference type="InterPro" id="IPR020476">
    <property type="entry name" value="Nudix_hydrolase"/>
</dbReference>
<dbReference type="SUPFAM" id="SSF55811">
    <property type="entry name" value="Nudix"/>
    <property type="match status" value="1"/>
</dbReference>
<comment type="cofactor">
    <cofactor evidence="1">
        <name>Mg(2+)</name>
        <dbReference type="ChEBI" id="CHEBI:18420"/>
    </cofactor>
</comment>
<dbReference type="EMBL" id="JBHRTR010000036">
    <property type="protein sequence ID" value="MFC3230040.1"/>
    <property type="molecule type" value="Genomic_DNA"/>
</dbReference>
<dbReference type="InterPro" id="IPR000086">
    <property type="entry name" value="NUDIX_hydrolase_dom"/>
</dbReference>
<evidence type="ECO:0000313" key="5">
    <source>
        <dbReference type="EMBL" id="MFC3230040.1"/>
    </source>
</evidence>
<evidence type="ECO:0000256" key="1">
    <source>
        <dbReference type="ARBA" id="ARBA00001946"/>
    </source>
</evidence>
<dbReference type="PROSITE" id="PS51462">
    <property type="entry name" value="NUDIX"/>
    <property type="match status" value="1"/>
</dbReference>
<dbReference type="Gene3D" id="3.90.79.10">
    <property type="entry name" value="Nucleoside Triphosphate Pyrophosphohydrolase"/>
    <property type="match status" value="1"/>
</dbReference>
<comment type="caution">
    <text evidence="5">The sequence shown here is derived from an EMBL/GenBank/DDBJ whole genome shotgun (WGS) entry which is preliminary data.</text>
</comment>
<evidence type="ECO:0000313" key="6">
    <source>
        <dbReference type="Proteomes" id="UP001595528"/>
    </source>
</evidence>
<organism evidence="5 6">
    <name type="scientific">Marinibaculum pumilum</name>
    <dbReference type="NCBI Taxonomy" id="1766165"/>
    <lineage>
        <taxon>Bacteria</taxon>
        <taxon>Pseudomonadati</taxon>
        <taxon>Pseudomonadota</taxon>
        <taxon>Alphaproteobacteria</taxon>
        <taxon>Rhodospirillales</taxon>
        <taxon>Rhodospirillaceae</taxon>
        <taxon>Marinibaculum</taxon>
    </lineage>
</organism>
<gene>
    <name evidence="5" type="ORF">ACFOGJ_22505</name>
</gene>
<name>A0ABV7L6Q2_9PROT</name>
<dbReference type="Proteomes" id="UP001595528">
    <property type="component" value="Unassembled WGS sequence"/>
</dbReference>
<dbReference type="PANTHER" id="PTHR21340">
    <property type="entry name" value="DIADENOSINE 5,5-P1,P4-TETRAPHOSPHATE PYROPHOSPHOHYDROLASE MUTT"/>
    <property type="match status" value="1"/>
</dbReference>
<keyword evidence="6" id="KW-1185">Reference proteome</keyword>
<keyword evidence="2 3" id="KW-0378">Hydrolase</keyword>